<gene>
    <name evidence="6" type="ORF">ACFPET_23360</name>
</gene>
<sequence>MDTELGLRERKKLATRHKILQAALELFEKRGFDDVSVAEIAEAAEVSKVTVFNYFSTKENIISDVGADHIREYADEVRARKPGRTPLDAIRDNHLRGLEKREPHTGLSDDPFVLRIHKVVRDNPPLMAAFMKNGVLAEHALVEALAEESASEFSAQVMASQLMGVRHVLCRQNIHRILSGTSADDSYEEAVGEAKHAFKLLERGFGRLMKKRDES</sequence>
<keyword evidence="1" id="KW-0805">Transcription regulation</keyword>
<protein>
    <submittedName>
        <fullName evidence="6">TetR/AcrR family transcriptional regulator</fullName>
    </submittedName>
</protein>
<keyword evidence="3" id="KW-0804">Transcription</keyword>
<accession>A0ABV8U5M8</accession>
<feature type="DNA-binding region" description="H-T-H motif" evidence="4">
    <location>
        <begin position="36"/>
        <end position="55"/>
    </location>
</feature>
<evidence type="ECO:0000259" key="5">
    <source>
        <dbReference type="PROSITE" id="PS50977"/>
    </source>
</evidence>
<dbReference type="Proteomes" id="UP001595823">
    <property type="component" value="Unassembled WGS sequence"/>
</dbReference>
<dbReference type="SUPFAM" id="SSF46689">
    <property type="entry name" value="Homeodomain-like"/>
    <property type="match status" value="1"/>
</dbReference>
<evidence type="ECO:0000256" key="3">
    <source>
        <dbReference type="ARBA" id="ARBA00023163"/>
    </source>
</evidence>
<reference evidence="7" key="1">
    <citation type="journal article" date="2019" name="Int. J. Syst. Evol. Microbiol.">
        <title>The Global Catalogue of Microorganisms (GCM) 10K type strain sequencing project: providing services to taxonomists for standard genome sequencing and annotation.</title>
        <authorList>
            <consortium name="The Broad Institute Genomics Platform"/>
            <consortium name="The Broad Institute Genome Sequencing Center for Infectious Disease"/>
            <person name="Wu L."/>
            <person name="Ma J."/>
        </authorList>
    </citation>
    <scope>NUCLEOTIDE SEQUENCE [LARGE SCALE GENOMIC DNA]</scope>
    <source>
        <strain evidence="7">IBRC-M 10908</strain>
    </source>
</reference>
<keyword evidence="7" id="KW-1185">Reference proteome</keyword>
<name>A0ABV8U5M8_9ACTN</name>
<evidence type="ECO:0000313" key="6">
    <source>
        <dbReference type="EMBL" id="MFC4338134.1"/>
    </source>
</evidence>
<dbReference type="InterPro" id="IPR009057">
    <property type="entry name" value="Homeodomain-like_sf"/>
</dbReference>
<dbReference type="PANTHER" id="PTHR30055">
    <property type="entry name" value="HTH-TYPE TRANSCRIPTIONAL REGULATOR RUTR"/>
    <property type="match status" value="1"/>
</dbReference>
<evidence type="ECO:0000256" key="4">
    <source>
        <dbReference type="PROSITE-ProRule" id="PRU00335"/>
    </source>
</evidence>
<dbReference type="EMBL" id="JBHSDK010000062">
    <property type="protein sequence ID" value="MFC4338134.1"/>
    <property type="molecule type" value="Genomic_DNA"/>
</dbReference>
<dbReference type="Pfam" id="PF00440">
    <property type="entry name" value="TetR_N"/>
    <property type="match status" value="1"/>
</dbReference>
<comment type="caution">
    <text evidence="6">The sequence shown here is derived from an EMBL/GenBank/DDBJ whole genome shotgun (WGS) entry which is preliminary data.</text>
</comment>
<dbReference type="InterPro" id="IPR001647">
    <property type="entry name" value="HTH_TetR"/>
</dbReference>
<dbReference type="RefSeq" id="WP_380625883.1">
    <property type="nucleotide sequence ID" value="NZ_JBHSDK010000062.1"/>
</dbReference>
<evidence type="ECO:0000313" key="7">
    <source>
        <dbReference type="Proteomes" id="UP001595823"/>
    </source>
</evidence>
<dbReference type="InterPro" id="IPR050109">
    <property type="entry name" value="HTH-type_TetR-like_transc_reg"/>
</dbReference>
<feature type="domain" description="HTH tetR-type" evidence="5">
    <location>
        <begin position="13"/>
        <end position="73"/>
    </location>
</feature>
<keyword evidence="2 4" id="KW-0238">DNA-binding</keyword>
<dbReference type="PRINTS" id="PR00455">
    <property type="entry name" value="HTHTETR"/>
</dbReference>
<dbReference type="PANTHER" id="PTHR30055:SF234">
    <property type="entry name" value="HTH-TYPE TRANSCRIPTIONAL REGULATOR BETI"/>
    <property type="match status" value="1"/>
</dbReference>
<evidence type="ECO:0000256" key="1">
    <source>
        <dbReference type="ARBA" id="ARBA00023015"/>
    </source>
</evidence>
<proteinExistence type="predicted"/>
<organism evidence="6 7">
    <name type="scientific">Salininema proteolyticum</name>
    <dbReference type="NCBI Taxonomy" id="1607685"/>
    <lineage>
        <taxon>Bacteria</taxon>
        <taxon>Bacillati</taxon>
        <taxon>Actinomycetota</taxon>
        <taxon>Actinomycetes</taxon>
        <taxon>Glycomycetales</taxon>
        <taxon>Glycomycetaceae</taxon>
        <taxon>Salininema</taxon>
    </lineage>
</organism>
<dbReference type="Gene3D" id="1.10.357.10">
    <property type="entry name" value="Tetracycline Repressor, domain 2"/>
    <property type="match status" value="1"/>
</dbReference>
<evidence type="ECO:0000256" key="2">
    <source>
        <dbReference type="ARBA" id="ARBA00023125"/>
    </source>
</evidence>
<dbReference type="PROSITE" id="PS50977">
    <property type="entry name" value="HTH_TETR_2"/>
    <property type="match status" value="1"/>
</dbReference>